<dbReference type="SUPFAM" id="SSF143081">
    <property type="entry name" value="BB1717-like"/>
    <property type="match status" value="1"/>
</dbReference>
<dbReference type="Gene3D" id="3.90.1680.10">
    <property type="entry name" value="SOS response associated peptidase-like"/>
    <property type="match status" value="1"/>
</dbReference>
<dbReference type="PANTHER" id="PTHR13604">
    <property type="entry name" value="DC12-RELATED"/>
    <property type="match status" value="1"/>
</dbReference>
<dbReference type="InterPro" id="IPR036590">
    <property type="entry name" value="SRAP-like"/>
</dbReference>
<name>A0A6I4STZ2_9SPHN</name>
<dbReference type="AlphaFoldDB" id="A0A6I4STZ2"/>
<accession>A0A6I4STZ2</accession>
<dbReference type="Pfam" id="PF02586">
    <property type="entry name" value="SRAP"/>
    <property type="match status" value="1"/>
</dbReference>
<evidence type="ECO:0000313" key="10">
    <source>
        <dbReference type="Proteomes" id="UP000433652"/>
    </source>
</evidence>
<evidence type="ECO:0000256" key="4">
    <source>
        <dbReference type="ARBA" id="ARBA00022801"/>
    </source>
</evidence>
<evidence type="ECO:0000256" key="3">
    <source>
        <dbReference type="ARBA" id="ARBA00022763"/>
    </source>
</evidence>
<keyword evidence="5" id="KW-0190">Covalent protein-DNA linkage</keyword>
<evidence type="ECO:0000256" key="6">
    <source>
        <dbReference type="ARBA" id="ARBA00023125"/>
    </source>
</evidence>
<dbReference type="GO" id="GO:0016829">
    <property type="term" value="F:lyase activity"/>
    <property type="evidence" value="ECO:0007669"/>
    <property type="project" value="UniProtKB-KW"/>
</dbReference>
<dbReference type="OrthoDB" id="9782620at2"/>
<dbReference type="EMBL" id="WTYM01000023">
    <property type="protein sequence ID" value="MXO58356.1"/>
    <property type="molecule type" value="Genomic_DNA"/>
</dbReference>
<dbReference type="GO" id="GO:0006508">
    <property type="term" value="P:proteolysis"/>
    <property type="evidence" value="ECO:0007669"/>
    <property type="project" value="UniProtKB-KW"/>
</dbReference>
<comment type="similarity">
    <text evidence="1 8">Belongs to the SOS response-associated peptidase family.</text>
</comment>
<evidence type="ECO:0000313" key="9">
    <source>
        <dbReference type="EMBL" id="MXO58356.1"/>
    </source>
</evidence>
<evidence type="ECO:0000256" key="8">
    <source>
        <dbReference type="RuleBase" id="RU364100"/>
    </source>
</evidence>
<organism evidence="9 10">
    <name type="scientific">Croceibacterium salegens</name>
    <dbReference type="NCBI Taxonomy" id="1737568"/>
    <lineage>
        <taxon>Bacteria</taxon>
        <taxon>Pseudomonadati</taxon>
        <taxon>Pseudomonadota</taxon>
        <taxon>Alphaproteobacteria</taxon>
        <taxon>Sphingomonadales</taxon>
        <taxon>Erythrobacteraceae</taxon>
        <taxon>Croceibacterium</taxon>
    </lineage>
</organism>
<dbReference type="Proteomes" id="UP000433652">
    <property type="component" value="Unassembled WGS sequence"/>
</dbReference>
<comment type="caution">
    <text evidence="9">The sequence shown here is derived from an EMBL/GenBank/DDBJ whole genome shotgun (WGS) entry which is preliminary data.</text>
</comment>
<gene>
    <name evidence="9" type="ORF">GRI89_02195</name>
</gene>
<keyword evidence="4 8" id="KW-0378">Hydrolase</keyword>
<keyword evidence="7" id="KW-0456">Lyase</keyword>
<reference evidence="9 10" key="1">
    <citation type="submission" date="2019-12" db="EMBL/GenBank/DDBJ databases">
        <title>Genomic-based taxomic classification of the family Erythrobacteraceae.</title>
        <authorList>
            <person name="Xu L."/>
        </authorList>
    </citation>
    <scope>NUCLEOTIDE SEQUENCE [LARGE SCALE GENOMIC DNA]</scope>
    <source>
        <strain evidence="9 10">MCCC 1K01500</strain>
    </source>
</reference>
<evidence type="ECO:0000256" key="1">
    <source>
        <dbReference type="ARBA" id="ARBA00008136"/>
    </source>
</evidence>
<dbReference type="GO" id="GO:0003697">
    <property type="term" value="F:single-stranded DNA binding"/>
    <property type="evidence" value="ECO:0007669"/>
    <property type="project" value="InterPro"/>
</dbReference>
<evidence type="ECO:0000256" key="7">
    <source>
        <dbReference type="ARBA" id="ARBA00023239"/>
    </source>
</evidence>
<protein>
    <recommendedName>
        <fullName evidence="8">Abasic site processing protein</fullName>
        <ecNumber evidence="8">3.4.-.-</ecNumber>
    </recommendedName>
</protein>
<evidence type="ECO:0000256" key="2">
    <source>
        <dbReference type="ARBA" id="ARBA00022670"/>
    </source>
</evidence>
<dbReference type="InterPro" id="IPR003738">
    <property type="entry name" value="SRAP"/>
</dbReference>
<keyword evidence="10" id="KW-1185">Reference proteome</keyword>
<dbReference type="PANTHER" id="PTHR13604:SF0">
    <property type="entry name" value="ABASIC SITE PROCESSING PROTEIN HMCES"/>
    <property type="match status" value="1"/>
</dbReference>
<sequence>MCNLYRMTKTVDEIAKLFDADVTAGSNAGGEVYPGYPGVVVAEGKVQTMHWGFPLAMRGKSGQMLKPKPINNARTDKLSGNFWKPSFVNRRCLIPVEAFAEAEGAKGAKTRTWVTMPGEDLFTAAGIWRWSEEWGEVYSMVMTEASPAMQGLHDRMPVIVAPPDRATWTAGSAEDAFALCRPWQGALTLDRTDRPWAGRH</sequence>
<evidence type="ECO:0000256" key="5">
    <source>
        <dbReference type="ARBA" id="ARBA00023124"/>
    </source>
</evidence>
<keyword evidence="6" id="KW-0238">DNA-binding</keyword>
<dbReference type="EC" id="3.4.-.-" evidence="8"/>
<dbReference type="RefSeq" id="WP_159791738.1">
    <property type="nucleotide sequence ID" value="NZ_WTYM01000023.1"/>
</dbReference>
<keyword evidence="2 8" id="KW-0645">Protease</keyword>
<keyword evidence="3" id="KW-0227">DNA damage</keyword>
<dbReference type="GO" id="GO:0106300">
    <property type="term" value="P:protein-DNA covalent cross-linking repair"/>
    <property type="evidence" value="ECO:0007669"/>
    <property type="project" value="InterPro"/>
</dbReference>
<dbReference type="GO" id="GO:0008233">
    <property type="term" value="F:peptidase activity"/>
    <property type="evidence" value="ECO:0007669"/>
    <property type="project" value="UniProtKB-KW"/>
</dbReference>
<proteinExistence type="inferred from homology"/>